<evidence type="ECO:0008006" key="2">
    <source>
        <dbReference type="Google" id="ProtNLM"/>
    </source>
</evidence>
<reference evidence="1" key="1">
    <citation type="submission" date="2024-06" db="EMBL/GenBank/DDBJ databases">
        <authorList>
            <person name="Wu L."/>
        </authorList>
    </citation>
    <scope>NUCLEOTIDE SEQUENCE</scope>
    <source>
        <strain evidence="1">W17</strain>
    </source>
</reference>
<proteinExistence type="predicted"/>
<dbReference type="Gene3D" id="3.40.50.300">
    <property type="entry name" value="P-loop containing nucleotide triphosphate hydrolases"/>
    <property type="match status" value="1"/>
</dbReference>
<sequence length="621" mass="70206">MKKPRSRRTRLFFVRGKRPDLENPTVANLLNAWPTISRNRLMCESTHHFLLMAHSYFLPVRWPASQDSKQELKNNYQGFDMSPDRTVIHVLFFVGKSGQPTVLPLTDAYEVVVYPSEGPPDIPPFTLEIAPSSSTSSRQQLDVASFTTLYGENGSGKTEMLLGVCEGLADWESKSKVSILWETEQGLYLSKGLSLNKTRLLSSLQITQDKFCVPPEFSAVFYSTSPFEKVRRALLRRRKVKDVSPRFGLVVESEMVAAFNAYPFLKDKATFVSEATAEIKLKPASLVDLVKSYSADGARTYKALEPEMKTRLHEIDRRSSVQTRFICSFAVLECLDRVTDEQLHLLIDTLLAMIKVHGPWLNDLLLVDFPQLLLLAGNDFLAEQLLKARNALDVVRPLFKNVNTWRRLASLAYLDEQAGHQIRQHEGVFSEVAALGLLKFSFKQLSSGQASMMSLYCSTARAFGEFERESQDRLMLLCIDEGEMFMHPKWQRMYIDSLLKFIGQFGSLAKRTHVFISTHSLIVAADTPAGRLFDLDNQQLTNAFGYTPKQTLNSVFAVGDFTGEFNLNLLTKLSDVLNRKDQDLESIRHAWQIADTLANDELRHHVQQQLSVLIGGPHAQA</sequence>
<accession>A0AAU7X6D0</accession>
<dbReference type="EMBL" id="CP158490">
    <property type="protein sequence ID" value="XBY27266.1"/>
    <property type="molecule type" value="Genomic_DNA"/>
</dbReference>
<evidence type="ECO:0000313" key="1">
    <source>
        <dbReference type="EMBL" id="XBY27266.1"/>
    </source>
</evidence>
<dbReference type="SUPFAM" id="SSF52540">
    <property type="entry name" value="P-loop containing nucleoside triphosphate hydrolases"/>
    <property type="match status" value="1"/>
</dbReference>
<dbReference type="InterPro" id="IPR027417">
    <property type="entry name" value="P-loop_NTPase"/>
</dbReference>
<organism evidence="1">
    <name type="scientific">Pseudomonas sp. W17</name>
    <dbReference type="NCBI Taxonomy" id="3144407"/>
    <lineage>
        <taxon>Bacteria</taxon>
        <taxon>Pseudomonadati</taxon>
        <taxon>Pseudomonadota</taxon>
        <taxon>Gammaproteobacteria</taxon>
        <taxon>Pseudomonadales</taxon>
        <taxon>Pseudomonadaceae</taxon>
        <taxon>Pseudomonas</taxon>
    </lineage>
</organism>
<dbReference type="AlphaFoldDB" id="A0AAU7X6D0"/>
<dbReference type="RefSeq" id="WP_325984663.1">
    <property type="nucleotide sequence ID" value="NZ_CP158490.1"/>
</dbReference>
<name>A0AAU7X6D0_9PSED</name>
<gene>
    <name evidence="1" type="ORF">ABCR88_15980</name>
</gene>
<dbReference type="PANTHER" id="PTHR43581:SF2">
    <property type="entry name" value="EXCINUCLEASE ATPASE SUBUNIT"/>
    <property type="match status" value="1"/>
</dbReference>
<dbReference type="PANTHER" id="PTHR43581">
    <property type="entry name" value="ATP/GTP PHOSPHATASE"/>
    <property type="match status" value="1"/>
</dbReference>
<dbReference type="InterPro" id="IPR051396">
    <property type="entry name" value="Bact_Antivir_Def_Nuclease"/>
</dbReference>
<protein>
    <recommendedName>
        <fullName evidence="2">AAA family ATPase</fullName>
    </recommendedName>
</protein>